<accession>A0ABQ4FJL4</accession>
<dbReference type="Proteomes" id="UP000651728">
    <property type="component" value="Unassembled WGS sequence"/>
</dbReference>
<sequence length="50" mass="5368">MTVRTVLADIDAVGAELDEETLRGVSGGMWPEYNTGSYGGNMCSWDDIAL</sequence>
<reference evidence="1 2" key="1">
    <citation type="submission" date="2021-01" db="EMBL/GenBank/DDBJ databases">
        <title>Whole genome shotgun sequence of Microbispora amethystogenes NBRC 101907.</title>
        <authorList>
            <person name="Komaki H."/>
            <person name="Tamura T."/>
        </authorList>
    </citation>
    <scope>NUCLEOTIDE SEQUENCE [LARGE SCALE GENOMIC DNA]</scope>
    <source>
        <strain evidence="1 2">NBRC 101907</strain>
    </source>
</reference>
<keyword evidence="2" id="KW-1185">Reference proteome</keyword>
<gene>
    <name evidence="1" type="ORF">Mam01_51170</name>
</gene>
<evidence type="ECO:0000313" key="2">
    <source>
        <dbReference type="Proteomes" id="UP000651728"/>
    </source>
</evidence>
<organism evidence="1 2">
    <name type="scientific">Microbispora amethystogenes</name>
    <dbReference type="NCBI Taxonomy" id="1427754"/>
    <lineage>
        <taxon>Bacteria</taxon>
        <taxon>Bacillati</taxon>
        <taxon>Actinomycetota</taxon>
        <taxon>Actinomycetes</taxon>
        <taxon>Streptosporangiales</taxon>
        <taxon>Streptosporangiaceae</taxon>
        <taxon>Microbispora</taxon>
    </lineage>
</organism>
<evidence type="ECO:0000313" key="1">
    <source>
        <dbReference type="EMBL" id="GIH34953.1"/>
    </source>
</evidence>
<dbReference type="RefSeq" id="WP_204287722.1">
    <property type="nucleotide sequence ID" value="NZ_BAABEJ010000022.1"/>
</dbReference>
<comment type="caution">
    <text evidence="1">The sequence shown here is derived from an EMBL/GenBank/DDBJ whole genome shotgun (WGS) entry which is preliminary data.</text>
</comment>
<dbReference type="EMBL" id="BOOB01000040">
    <property type="protein sequence ID" value="GIH34953.1"/>
    <property type="molecule type" value="Genomic_DNA"/>
</dbReference>
<name>A0ABQ4FJL4_9ACTN</name>
<protein>
    <submittedName>
        <fullName evidence="1">Uncharacterized protein</fullName>
    </submittedName>
</protein>
<proteinExistence type="predicted"/>